<dbReference type="RefSeq" id="WP_101718245.1">
    <property type="nucleotide sequence ID" value="NZ_PJRS01000022.1"/>
</dbReference>
<organism evidence="2 3">
    <name type="scientific">Caulobacter zeae</name>
    <dbReference type="NCBI Taxonomy" id="2055137"/>
    <lineage>
        <taxon>Bacteria</taxon>
        <taxon>Pseudomonadati</taxon>
        <taxon>Pseudomonadota</taxon>
        <taxon>Alphaproteobacteria</taxon>
        <taxon>Caulobacterales</taxon>
        <taxon>Caulobacteraceae</taxon>
        <taxon>Caulobacter</taxon>
    </lineage>
</organism>
<feature type="transmembrane region" description="Helical" evidence="1">
    <location>
        <begin position="25"/>
        <end position="46"/>
    </location>
</feature>
<gene>
    <name evidence="2" type="ORF">SGCZBJ_12065</name>
</gene>
<reference evidence="2 3" key="1">
    <citation type="submission" date="2017-12" db="EMBL/GenBank/DDBJ databases">
        <title>The genome sequence of Caulobacter sp. 410.</title>
        <authorList>
            <person name="Gao J."/>
            <person name="Mao X."/>
            <person name="Sun J."/>
        </authorList>
    </citation>
    <scope>NUCLEOTIDE SEQUENCE [LARGE SCALE GENOMIC DNA]</scope>
    <source>
        <strain evidence="2 3">410</strain>
    </source>
</reference>
<dbReference type="EMBL" id="PJRS01000022">
    <property type="protein sequence ID" value="PLR24968.1"/>
    <property type="molecule type" value="Genomic_DNA"/>
</dbReference>
<name>A0A2N5DFX7_9CAUL</name>
<proteinExistence type="predicted"/>
<keyword evidence="1" id="KW-0472">Membrane</keyword>
<comment type="caution">
    <text evidence="2">The sequence shown here is derived from an EMBL/GenBank/DDBJ whole genome shotgun (WGS) entry which is preliminary data.</text>
</comment>
<protein>
    <submittedName>
        <fullName evidence="2">Uncharacterized protein</fullName>
    </submittedName>
</protein>
<accession>A0A2N5DFX7</accession>
<evidence type="ECO:0000313" key="2">
    <source>
        <dbReference type="EMBL" id="PLR24968.1"/>
    </source>
</evidence>
<keyword evidence="1" id="KW-1133">Transmembrane helix</keyword>
<feature type="transmembrane region" description="Helical" evidence="1">
    <location>
        <begin position="58"/>
        <end position="78"/>
    </location>
</feature>
<keyword evidence="1" id="KW-0812">Transmembrane</keyword>
<dbReference type="AlphaFoldDB" id="A0A2N5DFX7"/>
<dbReference type="Proteomes" id="UP000234479">
    <property type="component" value="Unassembled WGS sequence"/>
</dbReference>
<keyword evidence="3" id="KW-1185">Reference proteome</keyword>
<sequence length="90" mass="9651">MAPSTDTPAPKASPEDLWADRLNGLMLTLLGAAVLAGLAFFAWFKVTGPGRGNTDQDVFPWASAPLAFAATVGLFMIVRGVRHLYRSFRG</sequence>
<evidence type="ECO:0000256" key="1">
    <source>
        <dbReference type="SAM" id="Phobius"/>
    </source>
</evidence>
<evidence type="ECO:0000313" key="3">
    <source>
        <dbReference type="Proteomes" id="UP000234479"/>
    </source>
</evidence>